<dbReference type="AlphaFoldDB" id="A0A834NHX8"/>
<reference evidence="1" key="1">
    <citation type="journal article" date="2020" name="G3 (Bethesda)">
        <title>High-Quality Assemblies for Three Invasive Social Wasps from the &lt;i&gt;Vespula&lt;/i&gt; Genus.</title>
        <authorList>
            <person name="Harrop T.W.R."/>
            <person name="Guhlin J."/>
            <person name="McLaughlin G.M."/>
            <person name="Permina E."/>
            <person name="Stockwell P."/>
            <person name="Gilligan J."/>
            <person name="Le Lec M.F."/>
            <person name="Gruber M.A.M."/>
            <person name="Quinn O."/>
            <person name="Lovegrove M."/>
            <person name="Duncan E.J."/>
            <person name="Remnant E.J."/>
            <person name="Van Eeckhoven J."/>
            <person name="Graham B."/>
            <person name="Knapp R.A."/>
            <person name="Langford K.W."/>
            <person name="Kronenberg Z."/>
            <person name="Press M.O."/>
            <person name="Eacker S.M."/>
            <person name="Wilson-Rankin E.E."/>
            <person name="Purcell J."/>
            <person name="Lester P.J."/>
            <person name="Dearden P.K."/>
        </authorList>
    </citation>
    <scope>NUCLEOTIDE SEQUENCE</scope>
    <source>
        <strain evidence="1">Marl-1</strain>
    </source>
</reference>
<keyword evidence="2" id="KW-1185">Reference proteome</keyword>
<name>A0A834NHX8_VESVU</name>
<gene>
    <name evidence="1" type="ORF">HZH66_002630</name>
</gene>
<evidence type="ECO:0000313" key="2">
    <source>
        <dbReference type="Proteomes" id="UP000614350"/>
    </source>
</evidence>
<proteinExistence type="predicted"/>
<sequence>MAAVPVAVAVAMAVAVQVTQRELVIIASGSNSLAQLGRHPLRLPPAKYEQLLPYEVIESNSRIPRKKYHLSDISHKN</sequence>
<evidence type="ECO:0000313" key="1">
    <source>
        <dbReference type="EMBL" id="KAF7408093.1"/>
    </source>
</evidence>
<comment type="caution">
    <text evidence="1">The sequence shown here is derived from an EMBL/GenBank/DDBJ whole genome shotgun (WGS) entry which is preliminary data.</text>
</comment>
<organism evidence="1 2">
    <name type="scientific">Vespula vulgaris</name>
    <name type="common">Yellow jacket</name>
    <name type="synonym">Wasp</name>
    <dbReference type="NCBI Taxonomy" id="7454"/>
    <lineage>
        <taxon>Eukaryota</taxon>
        <taxon>Metazoa</taxon>
        <taxon>Ecdysozoa</taxon>
        <taxon>Arthropoda</taxon>
        <taxon>Hexapoda</taxon>
        <taxon>Insecta</taxon>
        <taxon>Pterygota</taxon>
        <taxon>Neoptera</taxon>
        <taxon>Endopterygota</taxon>
        <taxon>Hymenoptera</taxon>
        <taxon>Apocrita</taxon>
        <taxon>Aculeata</taxon>
        <taxon>Vespoidea</taxon>
        <taxon>Vespidae</taxon>
        <taxon>Vespinae</taxon>
        <taxon>Vespula</taxon>
    </lineage>
</organism>
<dbReference type="Proteomes" id="UP000614350">
    <property type="component" value="Unassembled WGS sequence"/>
</dbReference>
<dbReference type="EMBL" id="JACSEA010000002">
    <property type="protein sequence ID" value="KAF7408093.1"/>
    <property type="molecule type" value="Genomic_DNA"/>
</dbReference>
<protein>
    <submittedName>
        <fullName evidence="1">Uncharacterized protein</fullName>
    </submittedName>
</protein>
<accession>A0A834NHX8</accession>